<comment type="caution">
    <text evidence="4">The sequence shown here is derived from an EMBL/GenBank/DDBJ whole genome shotgun (WGS) entry which is preliminary data.</text>
</comment>
<feature type="transmembrane region" description="Helical" evidence="2">
    <location>
        <begin position="46"/>
        <end position="65"/>
    </location>
</feature>
<evidence type="ECO:0000256" key="2">
    <source>
        <dbReference type="SAM" id="Phobius"/>
    </source>
</evidence>
<dbReference type="InterPro" id="IPR036457">
    <property type="entry name" value="PPM-type-like_dom_sf"/>
</dbReference>
<sequence length="675" mass="76414">MTSPQNLLRKIRALWVDFLAIFEPDPDRTTFEREYKQDLNRQVMTLQYPGAILGIFVWLGFALGTDQKLHPEFPELVYFRIGLSLVSLLSLALFLLGSVFKIPIRKYGLEFAYVFASYFLLSCSFFTGRIADDPNYVSGLQIAVLIIVFLPIPRRVSFLLYGASALLFVAAVILYSPPLNTPQAAYSMQNLGIAYSVAIVFSIIVEKYRFATFVGNFKIVEKNREISEKMDQIQALKERQDGDYFLTALLLTPLLKKEITVESPLNVQFLFDQYKKFSFRGKEYEIGGDYISAYEIPLRGKKYTAFINGDAMGKSVQGAGGALVLGSVFNSIISRSRLSPEIQSRSPERWLKEGFLDLQNVFETFDGFMLVSAVLGLVDLGTGTLYFVNAEHPWPVLYRDGKASFLGTDSNMRKLGISEILNSKISVQTFKLRPNDIVFCGSDGKDDLILEENFSGKRTINEDETQFLHCVEESQGDLERIRRSLSSKGKLSDDLSLLSLAYRPSRDPYKADDSQVLLKADAAFKNQDYAEAIHILEESLPKDSGVWQGLSPKIAKALSRLYDKLGRTREAAIWAETALDWDPSESELFFQTSLLWKKVYAVSRDNDALERASEYGERFRVRMPSHVRNLINLADTYRLLGNRMRAGKLLAEASELMPGNPKIQNLRQLLEQRKS</sequence>
<dbReference type="EMBL" id="AKWZ02000002">
    <property type="protein sequence ID" value="EPG76067.1"/>
    <property type="molecule type" value="Genomic_DNA"/>
</dbReference>
<feature type="transmembrane region" description="Helical" evidence="2">
    <location>
        <begin position="184"/>
        <end position="205"/>
    </location>
</feature>
<dbReference type="Gene3D" id="3.60.40.10">
    <property type="entry name" value="PPM-type phosphatase domain"/>
    <property type="match status" value="1"/>
</dbReference>
<keyword evidence="1" id="KW-0378">Hydrolase</keyword>
<dbReference type="Gene3D" id="1.25.40.10">
    <property type="entry name" value="Tetratricopeptide repeat domain"/>
    <property type="match status" value="1"/>
</dbReference>
<reference evidence="4" key="1">
    <citation type="submission" date="2013-04" db="EMBL/GenBank/DDBJ databases">
        <authorList>
            <person name="Harkins D.M."/>
            <person name="Durkin A.S."/>
            <person name="Selengut J.D."/>
            <person name="Sanka R."/>
            <person name="DePew J."/>
            <person name="Purushe J."/>
            <person name="Ahmed A."/>
            <person name="van der Linden H."/>
            <person name="Goris M.G.A."/>
            <person name="Hartskeerl R.A."/>
            <person name="Vinetz J.M."/>
            <person name="Sutton G.G."/>
            <person name="Nelson W.C."/>
            <person name="Fouts D.E."/>
        </authorList>
    </citation>
    <scope>NUCLEOTIDE SEQUENCE [LARGE SCALE GENOMIC DNA]</scope>
    <source>
        <strain evidence="4">BUT 6</strain>
    </source>
</reference>
<dbReference type="OrthoDB" id="341979at2"/>
<dbReference type="GO" id="GO:0016791">
    <property type="term" value="F:phosphatase activity"/>
    <property type="evidence" value="ECO:0007669"/>
    <property type="project" value="TreeGrafter"/>
</dbReference>
<feature type="domain" description="PPM-type phosphatase" evidence="3">
    <location>
        <begin position="271"/>
        <end position="502"/>
    </location>
</feature>
<keyword evidence="2" id="KW-0472">Membrane</keyword>
<feature type="transmembrane region" description="Helical" evidence="2">
    <location>
        <begin position="136"/>
        <end position="152"/>
    </location>
</feature>
<feature type="transmembrane region" description="Helical" evidence="2">
    <location>
        <begin position="111"/>
        <end position="130"/>
    </location>
</feature>
<dbReference type="PANTHER" id="PTHR43156">
    <property type="entry name" value="STAGE II SPORULATION PROTEIN E-RELATED"/>
    <property type="match status" value="1"/>
</dbReference>
<dbReference type="SUPFAM" id="SSF81606">
    <property type="entry name" value="PP2C-like"/>
    <property type="match status" value="1"/>
</dbReference>
<dbReference type="Pfam" id="PF07228">
    <property type="entry name" value="SpoIIE"/>
    <property type="match status" value="1"/>
</dbReference>
<feature type="transmembrane region" description="Helical" evidence="2">
    <location>
        <begin position="77"/>
        <end position="99"/>
    </location>
</feature>
<evidence type="ECO:0000256" key="1">
    <source>
        <dbReference type="ARBA" id="ARBA00022801"/>
    </source>
</evidence>
<dbReference type="InterPro" id="IPR052016">
    <property type="entry name" value="Bact_Sigma-Reg"/>
</dbReference>
<protein>
    <submittedName>
        <fullName evidence="4">SpoIIE-like protein phosphatase domain protein</fullName>
    </submittedName>
</protein>
<dbReference type="RefSeq" id="WP_016548174.1">
    <property type="nucleotide sequence ID" value="NZ_AKWZ02000002.1"/>
</dbReference>
<dbReference type="Pfam" id="PF13181">
    <property type="entry name" value="TPR_8"/>
    <property type="match status" value="1"/>
</dbReference>
<dbReference type="STRING" id="1193011.LEP1GSC058_0492"/>
<feature type="transmembrane region" description="Helical" evidence="2">
    <location>
        <begin position="159"/>
        <end position="178"/>
    </location>
</feature>
<evidence type="ECO:0000313" key="4">
    <source>
        <dbReference type="EMBL" id="EPG76067.1"/>
    </source>
</evidence>
<proteinExistence type="predicted"/>
<keyword evidence="2" id="KW-0812">Transmembrane</keyword>
<dbReference type="Proteomes" id="UP000014540">
    <property type="component" value="Unassembled WGS sequence"/>
</dbReference>
<organism evidence="4 5">
    <name type="scientific">Leptospira fainei serovar Hurstbridge str. BUT 6</name>
    <dbReference type="NCBI Taxonomy" id="1193011"/>
    <lineage>
        <taxon>Bacteria</taxon>
        <taxon>Pseudomonadati</taxon>
        <taxon>Spirochaetota</taxon>
        <taxon>Spirochaetia</taxon>
        <taxon>Leptospirales</taxon>
        <taxon>Leptospiraceae</taxon>
        <taxon>Leptospira</taxon>
    </lineage>
</organism>
<keyword evidence="2" id="KW-1133">Transmembrane helix</keyword>
<accession>S3W7L4</accession>
<evidence type="ECO:0000313" key="5">
    <source>
        <dbReference type="Proteomes" id="UP000014540"/>
    </source>
</evidence>
<dbReference type="InterPro" id="IPR019734">
    <property type="entry name" value="TPR_rpt"/>
</dbReference>
<dbReference type="AlphaFoldDB" id="S3W7L4"/>
<dbReference type="InterPro" id="IPR001932">
    <property type="entry name" value="PPM-type_phosphatase-like_dom"/>
</dbReference>
<dbReference type="InterPro" id="IPR011990">
    <property type="entry name" value="TPR-like_helical_dom_sf"/>
</dbReference>
<name>S3W7L4_9LEPT</name>
<evidence type="ECO:0000259" key="3">
    <source>
        <dbReference type="SMART" id="SM00331"/>
    </source>
</evidence>
<dbReference type="PANTHER" id="PTHR43156:SF2">
    <property type="entry name" value="STAGE II SPORULATION PROTEIN E"/>
    <property type="match status" value="1"/>
</dbReference>
<dbReference type="SUPFAM" id="SSF48452">
    <property type="entry name" value="TPR-like"/>
    <property type="match status" value="1"/>
</dbReference>
<keyword evidence="5" id="KW-1185">Reference proteome</keyword>
<gene>
    <name evidence="4" type="ORF">LEP1GSC058_0492</name>
</gene>
<dbReference type="SMART" id="SM00331">
    <property type="entry name" value="PP2C_SIG"/>
    <property type="match status" value="1"/>
</dbReference>